<dbReference type="InterPro" id="IPR002724">
    <property type="entry name" value="Pyruvoyl-dep_arg_deCO2ase"/>
</dbReference>
<sequence length="155" mass="16507">MMPTPELYTLVAAAAEGEKGLTAFDQALLKAGVGNVNLITVSSILPPGAEFVEELEIPPGSLLPIAYGSITSSQPGAIIAAAVAVGIGPDNNEYGVIMEFSGHCTRQEAEDEVKQMVTEAFQYRGRELKEIKVASVEHRVVRCGSVFAGIPLWYK</sequence>
<dbReference type="InterPro" id="IPR016105">
    <property type="entry name" value="Pyr-dep_his/arg-deCO2ase_sand"/>
</dbReference>
<comment type="similarity">
    <text evidence="2">Belongs to the pyruvoyl-dependent arginine decarboxylase family.</text>
</comment>
<dbReference type="Gene3D" id="3.50.20.10">
    <property type="entry name" value="Pyruvoyl-Dependent Histidine Decarboxylase, subunit B"/>
    <property type="match status" value="1"/>
</dbReference>
<proteinExistence type="inferred from homology"/>
<dbReference type="NCBIfam" id="TIGR00286">
    <property type="entry name" value="pyruvoyl-dependent arginine decarboxylase"/>
    <property type="match status" value="1"/>
</dbReference>
<protein>
    <recommendedName>
        <fullName evidence="4">Pyruvoyl-dependent arginine decarboxylase AaxB</fullName>
        <ecNumber evidence="3">4.1.1.19</ecNumber>
    </recommendedName>
</protein>
<dbReference type="RefSeq" id="WP_044666172.1">
    <property type="nucleotide sequence ID" value="NZ_CDRZ01000288.1"/>
</dbReference>
<dbReference type="Pfam" id="PF01862">
    <property type="entry name" value="PvlArgDC"/>
    <property type="match status" value="1"/>
</dbReference>
<dbReference type="Proteomes" id="UP000046155">
    <property type="component" value="Unassembled WGS sequence"/>
</dbReference>
<name>A0A0B7MQH2_9FIRM</name>
<dbReference type="PANTHER" id="PTHR40438">
    <property type="entry name" value="PYRUVOYL-DEPENDENT ARGININE DECARBOXYLASE"/>
    <property type="match status" value="1"/>
</dbReference>
<organism evidence="9 10">
    <name type="scientific">Syntrophaceticus schinkii</name>
    <dbReference type="NCBI Taxonomy" id="499207"/>
    <lineage>
        <taxon>Bacteria</taxon>
        <taxon>Bacillati</taxon>
        <taxon>Bacillota</taxon>
        <taxon>Clostridia</taxon>
        <taxon>Thermoanaerobacterales</taxon>
        <taxon>Thermoanaerobacterales Family III. Incertae Sedis</taxon>
        <taxon>Syntrophaceticus</taxon>
    </lineage>
</organism>
<dbReference type="AlphaFoldDB" id="A0A0B7MQH2"/>
<dbReference type="Gene3D" id="3.30.60.30">
    <property type="match status" value="1"/>
</dbReference>
<dbReference type="OrthoDB" id="9783061at2"/>
<evidence type="ECO:0000313" key="10">
    <source>
        <dbReference type="Proteomes" id="UP000046155"/>
    </source>
</evidence>
<evidence type="ECO:0000256" key="4">
    <source>
        <dbReference type="ARBA" id="ARBA00014727"/>
    </source>
</evidence>
<dbReference type="SUPFAM" id="SSF56271">
    <property type="entry name" value="Pyruvoyl-dependent histidine and arginine decarboxylases"/>
    <property type="match status" value="1"/>
</dbReference>
<gene>
    <name evidence="9" type="primary">pdaD</name>
    <name evidence="9" type="ORF">SSCH_870008</name>
</gene>
<dbReference type="HAMAP" id="MF_01404">
    <property type="entry name" value="PvlArgDC"/>
    <property type="match status" value="1"/>
</dbReference>
<dbReference type="InterPro" id="IPR016104">
    <property type="entry name" value="Pyr-dep_his/arg-deCO2ase"/>
</dbReference>
<keyword evidence="7" id="KW-0670">Pyruvate</keyword>
<evidence type="ECO:0000256" key="3">
    <source>
        <dbReference type="ARBA" id="ARBA00012426"/>
    </source>
</evidence>
<dbReference type="PANTHER" id="PTHR40438:SF1">
    <property type="entry name" value="PYRUVOYL-DEPENDENT ARGININE DECARBOXYLASE"/>
    <property type="match status" value="1"/>
</dbReference>
<dbReference type="PIRSF" id="PIRSF005216">
    <property type="entry name" value="Pyruvoyl-dep_arg_deCO2ase"/>
    <property type="match status" value="1"/>
</dbReference>
<dbReference type="SFLD" id="SFLDF00471">
    <property type="entry name" value="Pyruvoyl-dependent_arginine_de"/>
    <property type="match status" value="1"/>
</dbReference>
<evidence type="ECO:0000313" key="9">
    <source>
        <dbReference type="EMBL" id="CEO90408.1"/>
    </source>
</evidence>
<dbReference type="SFLD" id="SFLDG01170">
    <property type="entry name" value="Pyruvoyl-dependent_arginine_de"/>
    <property type="match status" value="1"/>
</dbReference>
<dbReference type="EC" id="4.1.1.19" evidence="3"/>
<dbReference type="SFLD" id="SFLDS00055">
    <property type="entry name" value="Pyruvoyl-Dependent_Histidine/A"/>
    <property type="match status" value="1"/>
</dbReference>
<comment type="catalytic activity">
    <reaction evidence="8">
        <text>L-arginine + H(+) = agmatine + CO2</text>
        <dbReference type="Rhea" id="RHEA:17641"/>
        <dbReference type="ChEBI" id="CHEBI:15378"/>
        <dbReference type="ChEBI" id="CHEBI:16526"/>
        <dbReference type="ChEBI" id="CHEBI:32682"/>
        <dbReference type="ChEBI" id="CHEBI:58145"/>
        <dbReference type="EC" id="4.1.1.19"/>
    </reaction>
</comment>
<evidence type="ECO:0000256" key="8">
    <source>
        <dbReference type="ARBA" id="ARBA00049309"/>
    </source>
</evidence>
<reference evidence="10" key="1">
    <citation type="submission" date="2015-01" db="EMBL/GenBank/DDBJ databases">
        <authorList>
            <person name="Manzoor Shahid"/>
            <person name="Zubair Saima"/>
        </authorList>
    </citation>
    <scope>NUCLEOTIDE SEQUENCE [LARGE SCALE GENOMIC DNA]</scope>
    <source>
        <strain evidence="10">Sp3</strain>
    </source>
</reference>
<dbReference type="EMBL" id="CDRZ01000288">
    <property type="protein sequence ID" value="CEO90408.1"/>
    <property type="molecule type" value="Genomic_DNA"/>
</dbReference>
<evidence type="ECO:0000256" key="7">
    <source>
        <dbReference type="ARBA" id="ARBA00023317"/>
    </source>
</evidence>
<accession>A0A0B7MQH2</accession>
<keyword evidence="5" id="KW-0210">Decarboxylase</keyword>
<keyword evidence="10" id="KW-1185">Reference proteome</keyword>
<evidence type="ECO:0000256" key="5">
    <source>
        <dbReference type="ARBA" id="ARBA00022793"/>
    </source>
</evidence>
<evidence type="ECO:0000256" key="1">
    <source>
        <dbReference type="ARBA" id="ARBA00001928"/>
    </source>
</evidence>
<evidence type="ECO:0000256" key="2">
    <source>
        <dbReference type="ARBA" id="ARBA00008611"/>
    </source>
</evidence>
<comment type="cofactor">
    <cofactor evidence="1">
        <name>pyruvate</name>
        <dbReference type="ChEBI" id="CHEBI:15361"/>
    </cofactor>
</comment>
<dbReference type="GO" id="GO:0006527">
    <property type="term" value="P:L-arginine catabolic process"/>
    <property type="evidence" value="ECO:0007669"/>
    <property type="project" value="InterPro"/>
</dbReference>
<evidence type="ECO:0000256" key="6">
    <source>
        <dbReference type="ARBA" id="ARBA00023239"/>
    </source>
</evidence>
<keyword evidence="6 9" id="KW-0456">Lyase</keyword>
<dbReference type="GO" id="GO:0008792">
    <property type="term" value="F:arginine decarboxylase activity"/>
    <property type="evidence" value="ECO:0007669"/>
    <property type="project" value="UniProtKB-EC"/>
</dbReference>